<evidence type="ECO:0000259" key="8">
    <source>
        <dbReference type="Pfam" id="PF04893"/>
    </source>
</evidence>
<evidence type="ECO:0000313" key="10">
    <source>
        <dbReference type="Proteomes" id="UP001235939"/>
    </source>
</evidence>
<dbReference type="InterPro" id="IPR039765">
    <property type="entry name" value="Yip5/YIPF1/YIPF2"/>
</dbReference>
<feature type="transmembrane region" description="Helical" evidence="7">
    <location>
        <begin position="252"/>
        <end position="276"/>
    </location>
</feature>
<feature type="transmembrane region" description="Helical" evidence="7">
    <location>
        <begin position="150"/>
        <end position="173"/>
    </location>
</feature>
<name>A0ABY6K391_9ARAC</name>
<keyword evidence="10" id="KW-1185">Reference proteome</keyword>
<feature type="transmembrane region" description="Helical" evidence="7">
    <location>
        <begin position="116"/>
        <end position="138"/>
    </location>
</feature>
<evidence type="ECO:0000256" key="4">
    <source>
        <dbReference type="ARBA" id="ARBA00022989"/>
    </source>
</evidence>
<dbReference type="Proteomes" id="UP001235939">
    <property type="component" value="Chromosome 01"/>
</dbReference>
<dbReference type="InterPro" id="IPR006977">
    <property type="entry name" value="Yip1_dom"/>
</dbReference>
<comment type="similarity">
    <text evidence="2">Belongs to the YIP1 family.</text>
</comment>
<protein>
    <submittedName>
        <fullName evidence="9">YIPF1</fullName>
    </submittedName>
</protein>
<feature type="transmembrane region" description="Helical" evidence="7">
    <location>
        <begin position="211"/>
        <end position="232"/>
    </location>
</feature>
<sequence length="427" mass="47158">RPLYNSISRWQLCAQLLKEENGGGVGKPSFVEFAYYQSFCNVDTSQVLQRIMWSMVPVSGRNSFLNLHIKNNPDLYGPFWISITLILSIAISSNIADYLSSAGKTNHIWHYDFHKVTIAAITIFSYIFLLPLVLFSLLKYNTMRGVRYTLLEILCAYGYSIFIYIPISILWVIQVPALQWTLVIVGALLSGSVLVKNFWPVLRHTNIKVMIIIVVSDCFLLCGMDVQLWFLADSLAWMYNCGSLLTVVVWQVGALVLVLILTFHTLLAASFVLYFFKPAPHYGESLSLPEIPGSLPEVAGSIPDVPAVPIDGNDQPEKKLPPSGQQDKPPGKDEPPGKEVVSQAPSPDPTSKSEKPEEPTEPKPPKAIPPSEKPKEISKKTEATTTTTAPPTTPVSTKAPTPPAKTPSHLKTQDPLHTSVKPNPLTL</sequence>
<evidence type="ECO:0000256" key="7">
    <source>
        <dbReference type="SAM" id="Phobius"/>
    </source>
</evidence>
<keyword evidence="5 7" id="KW-0472">Membrane</keyword>
<feature type="region of interest" description="Disordered" evidence="6">
    <location>
        <begin position="302"/>
        <end position="427"/>
    </location>
</feature>
<dbReference type="EMBL" id="CP092863">
    <property type="protein sequence ID" value="UYV62270.1"/>
    <property type="molecule type" value="Genomic_DNA"/>
</dbReference>
<comment type="subcellular location">
    <subcellularLocation>
        <location evidence="1">Membrane</location>
        <topology evidence="1">Multi-pass membrane protein</topology>
    </subcellularLocation>
</comment>
<evidence type="ECO:0000256" key="3">
    <source>
        <dbReference type="ARBA" id="ARBA00022692"/>
    </source>
</evidence>
<evidence type="ECO:0000256" key="6">
    <source>
        <dbReference type="SAM" id="MobiDB-lite"/>
    </source>
</evidence>
<feature type="transmembrane region" description="Helical" evidence="7">
    <location>
        <begin position="75"/>
        <end position="96"/>
    </location>
</feature>
<accession>A0ABY6K391</accession>
<dbReference type="PANTHER" id="PTHR12822">
    <property type="entry name" value="PROTEIN YIPF"/>
    <property type="match status" value="1"/>
</dbReference>
<reference evidence="9 10" key="1">
    <citation type="submission" date="2022-01" db="EMBL/GenBank/DDBJ databases">
        <title>A chromosomal length assembly of Cordylochernes scorpioides.</title>
        <authorList>
            <person name="Zeh D."/>
            <person name="Zeh J."/>
        </authorList>
    </citation>
    <scope>NUCLEOTIDE SEQUENCE [LARGE SCALE GENOMIC DNA]</scope>
    <source>
        <strain evidence="9">IN4F17</strain>
        <tissue evidence="9">Whole Body</tissue>
    </source>
</reference>
<keyword evidence="4 7" id="KW-1133">Transmembrane helix</keyword>
<evidence type="ECO:0000256" key="2">
    <source>
        <dbReference type="ARBA" id="ARBA00010596"/>
    </source>
</evidence>
<proteinExistence type="inferred from homology"/>
<gene>
    <name evidence="9" type="ORF">LAZ67_1008416</name>
</gene>
<evidence type="ECO:0000256" key="1">
    <source>
        <dbReference type="ARBA" id="ARBA00004141"/>
    </source>
</evidence>
<feature type="domain" description="Yip1" evidence="8">
    <location>
        <begin position="68"/>
        <end position="215"/>
    </location>
</feature>
<keyword evidence="3 7" id="KW-0812">Transmembrane</keyword>
<dbReference type="Pfam" id="PF04893">
    <property type="entry name" value="Yip1"/>
    <property type="match status" value="1"/>
</dbReference>
<feature type="compositionally biased region" description="Basic and acidic residues" evidence="6">
    <location>
        <begin position="372"/>
        <end position="382"/>
    </location>
</feature>
<feature type="transmembrane region" description="Helical" evidence="7">
    <location>
        <begin position="179"/>
        <end position="199"/>
    </location>
</feature>
<dbReference type="PANTHER" id="PTHR12822:SF2">
    <property type="entry name" value="PROTEIN YIPF"/>
    <property type="match status" value="1"/>
</dbReference>
<evidence type="ECO:0000313" key="9">
    <source>
        <dbReference type="EMBL" id="UYV62270.1"/>
    </source>
</evidence>
<feature type="non-terminal residue" evidence="9">
    <location>
        <position position="1"/>
    </location>
</feature>
<feature type="compositionally biased region" description="Basic and acidic residues" evidence="6">
    <location>
        <begin position="351"/>
        <end position="364"/>
    </location>
</feature>
<organism evidence="9 10">
    <name type="scientific">Cordylochernes scorpioides</name>
    <dbReference type="NCBI Taxonomy" id="51811"/>
    <lineage>
        <taxon>Eukaryota</taxon>
        <taxon>Metazoa</taxon>
        <taxon>Ecdysozoa</taxon>
        <taxon>Arthropoda</taxon>
        <taxon>Chelicerata</taxon>
        <taxon>Arachnida</taxon>
        <taxon>Pseudoscorpiones</taxon>
        <taxon>Cheliferoidea</taxon>
        <taxon>Chernetidae</taxon>
        <taxon>Cordylochernes</taxon>
    </lineage>
</organism>
<evidence type="ECO:0000256" key="5">
    <source>
        <dbReference type="ARBA" id="ARBA00023136"/>
    </source>
</evidence>
<feature type="compositionally biased region" description="Low complexity" evidence="6">
    <location>
        <begin position="383"/>
        <end position="399"/>
    </location>
</feature>